<dbReference type="AlphaFoldDB" id="A0A6L3ZG75"/>
<dbReference type="PANTHER" id="PTHR36452:SF1">
    <property type="entry name" value="DUF2461 DOMAIN-CONTAINING PROTEIN"/>
    <property type="match status" value="1"/>
</dbReference>
<dbReference type="EMBL" id="WBVQ01000002">
    <property type="protein sequence ID" value="KAB2816462.1"/>
    <property type="molecule type" value="Genomic_DNA"/>
</dbReference>
<dbReference type="Pfam" id="PF09365">
    <property type="entry name" value="DUF2461"/>
    <property type="match status" value="1"/>
</dbReference>
<evidence type="ECO:0000313" key="2">
    <source>
        <dbReference type="Proteomes" id="UP000484164"/>
    </source>
</evidence>
<accession>A0A6L3ZG75</accession>
<keyword evidence="2" id="KW-1185">Reference proteome</keyword>
<reference evidence="1 2" key="1">
    <citation type="submission" date="2019-10" db="EMBL/GenBank/DDBJ databases">
        <title>Genome sequence of Phaeocystidibacter marisrubri JCM30614 (type strain).</title>
        <authorList>
            <person name="Bowman J.P."/>
        </authorList>
    </citation>
    <scope>NUCLEOTIDE SEQUENCE [LARGE SCALE GENOMIC DNA]</scope>
    <source>
        <strain evidence="1 2">JCM 30614</strain>
    </source>
</reference>
<dbReference type="Proteomes" id="UP000484164">
    <property type="component" value="Unassembled WGS sequence"/>
</dbReference>
<protein>
    <submittedName>
        <fullName evidence="1">DUF2461 domain-containing protein</fullName>
    </submittedName>
</protein>
<evidence type="ECO:0000313" key="1">
    <source>
        <dbReference type="EMBL" id="KAB2816462.1"/>
    </source>
</evidence>
<organism evidence="1 2">
    <name type="scientific">Phaeocystidibacter marisrubri</name>
    <dbReference type="NCBI Taxonomy" id="1577780"/>
    <lineage>
        <taxon>Bacteria</taxon>
        <taxon>Pseudomonadati</taxon>
        <taxon>Bacteroidota</taxon>
        <taxon>Flavobacteriia</taxon>
        <taxon>Flavobacteriales</taxon>
        <taxon>Phaeocystidibacteraceae</taxon>
        <taxon>Phaeocystidibacter</taxon>
    </lineage>
</organism>
<dbReference type="NCBIfam" id="TIGR02453">
    <property type="entry name" value="TIGR02453 family protein"/>
    <property type="match status" value="1"/>
</dbReference>
<gene>
    <name evidence="1" type="ORF">F8C82_12330</name>
</gene>
<dbReference type="InterPro" id="IPR012808">
    <property type="entry name" value="CHP02453"/>
</dbReference>
<dbReference type="OrthoDB" id="9794241at2"/>
<proteinExistence type="predicted"/>
<dbReference type="PIRSF" id="PIRSF028451">
    <property type="entry name" value="UCP028451"/>
    <property type="match status" value="1"/>
</dbReference>
<comment type="caution">
    <text evidence="1">The sequence shown here is derived from an EMBL/GenBank/DDBJ whole genome shotgun (WGS) entry which is preliminary data.</text>
</comment>
<sequence>MSGISRFEQSPTLMNYFTPDFLEFFKELAANNHKEWFDENRTRYKKEVKDPFTHFVGDLIGHIHGSYEPELVVEPKDVIFRINRDIRFAKDKTPYKTNVSALISPKGRKAADYPALYIELSPEHLGIYGGCYMLKPAQVKAMRQHMANHLEQFQALNSDSDFRKYYPDGIVGESQKRVDKDVAEAAQQEPILFQKQFYYSHAADAELIPTDALLITVLDHYEAAFNMMQFLRDGWAAK</sequence>
<dbReference type="InterPro" id="IPR015996">
    <property type="entry name" value="UCP028451"/>
</dbReference>
<name>A0A6L3ZG75_9FLAO</name>
<dbReference type="PANTHER" id="PTHR36452">
    <property type="entry name" value="CHROMOSOME 12, WHOLE GENOME SHOTGUN SEQUENCE"/>
    <property type="match status" value="1"/>
</dbReference>